<dbReference type="Pfam" id="PF00004">
    <property type="entry name" value="AAA"/>
    <property type="match status" value="1"/>
</dbReference>
<dbReference type="Proteomes" id="UP000028667">
    <property type="component" value="Segment"/>
</dbReference>
<dbReference type="InterPro" id="IPR003959">
    <property type="entry name" value="ATPase_AAA_core"/>
</dbReference>
<dbReference type="EMBL" id="KJ645900">
    <property type="protein sequence ID" value="AII17175.1"/>
    <property type="molecule type" value="Genomic_DNA"/>
</dbReference>
<dbReference type="KEGG" id="vg:20041554"/>
<dbReference type="Gene3D" id="3.40.50.300">
    <property type="entry name" value="P-loop containing nucleotide triphosphate hydrolases"/>
    <property type="match status" value="1"/>
</dbReference>
<dbReference type="GeneID" id="20041554"/>
<keyword evidence="3" id="KW-1185">Reference proteome</keyword>
<dbReference type="GO" id="GO:0005524">
    <property type="term" value="F:ATP binding"/>
    <property type="evidence" value="ECO:0007669"/>
    <property type="project" value="InterPro"/>
</dbReference>
<dbReference type="RefSeq" id="YP_009052307.1">
    <property type="nucleotide sequence ID" value="NC_024697.1"/>
</dbReference>
<accession>A0A076FGH1</accession>
<dbReference type="InterPro" id="IPR027417">
    <property type="entry name" value="P-loop_NTPase"/>
</dbReference>
<gene>
    <name evidence="2" type="ORF">AaV_233</name>
</gene>
<proteinExistence type="predicted"/>
<reference evidence="2 3" key="1">
    <citation type="journal article" date="2014" name="Virology">
        <title>Genome of brown tide virus (AaV), the little giant of the Megaviridae, elucidates NCLDV genome expansion and host-virus coevolution.</title>
        <authorList>
            <person name="Moniruzzaman M."/>
            <person name="LeCleir G.R."/>
            <person name="Brown C.M."/>
            <person name="Gobler C.J."/>
            <person name="Bidle K.D."/>
            <person name="Wilson W.H."/>
            <person name="Wilhelm S.W."/>
        </authorList>
    </citation>
    <scope>NUCLEOTIDE SEQUENCE [LARGE SCALE GENOMIC DNA]</scope>
    <source>
        <strain evidence="2">BtV-01</strain>
    </source>
</reference>
<protein>
    <submittedName>
        <fullName evidence="2">Putative replication factor C small subunit 2</fullName>
    </submittedName>
</protein>
<evidence type="ECO:0000313" key="3">
    <source>
        <dbReference type="Proteomes" id="UP000028667"/>
    </source>
</evidence>
<dbReference type="SUPFAM" id="SSF52540">
    <property type="entry name" value="P-loop containing nucleoside triphosphate hydrolases"/>
    <property type="match status" value="1"/>
</dbReference>
<organism evidence="2 3">
    <name type="scientific">Aureococcus anophagefferens virus</name>
    <dbReference type="NCBI Taxonomy" id="1474867"/>
    <lineage>
        <taxon>Viruses</taxon>
        <taxon>Varidnaviria</taxon>
        <taxon>Bamfordvirae</taxon>
        <taxon>Nucleocytoviricota</taxon>
        <taxon>Megaviricetes</taxon>
        <taxon>Imitervirales</taxon>
        <taxon>Schizomimiviridae</taxon>
        <taxon>Kratosvirus</taxon>
        <taxon>Kratosvirus quantuckense</taxon>
    </lineage>
</organism>
<dbReference type="GO" id="GO:0016887">
    <property type="term" value="F:ATP hydrolysis activity"/>
    <property type="evidence" value="ECO:0007669"/>
    <property type="project" value="InterPro"/>
</dbReference>
<evidence type="ECO:0000313" key="2">
    <source>
        <dbReference type="EMBL" id="AII17175.1"/>
    </source>
</evidence>
<feature type="domain" description="ATPase AAA-type core" evidence="1">
    <location>
        <begin position="16"/>
        <end position="136"/>
    </location>
</feature>
<evidence type="ECO:0000259" key="1">
    <source>
        <dbReference type="Pfam" id="PF00004"/>
    </source>
</evidence>
<sequence length="262" mass="30867">MKEFLKKILNKKCSNILLYGNSGCGKTYLFQSVFDFKTETLCFIDDVEFRENSSYLRFDARLLKQSKNVLNVINEIISTKNMKNEAKIIFFKNFNILHEDVKKKFRELIENNLHNAVFVLTTNNINTIDKAIISRCFLLNVKSDINYIKSITNDKYDKVMKITNDINIVKAIMDNYKITNEIIDLNQIISKKFLNEINECKNLTNLLKLSEKYVSFNLNFTKIFESMNLDLKDIVEYESSNQSFNDFFLIILKIFQNKNKKI</sequence>
<name>A0A076FGH1_9VIRU</name>